<dbReference type="Proteomes" id="UP000027265">
    <property type="component" value="Unassembled WGS sequence"/>
</dbReference>
<proteinExistence type="predicted"/>
<accession>A0A067QCZ9</accession>
<evidence type="ECO:0000313" key="2">
    <source>
        <dbReference type="Proteomes" id="UP000027265"/>
    </source>
</evidence>
<evidence type="ECO:0000313" key="1">
    <source>
        <dbReference type="EMBL" id="KDQ61387.1"/>
    </source>
</evidence>
<sequence>MECLPVIHIITGRTKGRWFVTGRFPRVGEPVDYIMAASRPFGRSSDISVAKNASTGLAGLEAIERPTNPEVLVIMGGVKLREATMLQPQVLASTVPTSSFGLSSQDVLNLHVALGPGNYANTSGGFKFIRLSTLVIDLAFTKHHQNLAMFSVR</sequence>
<organism evidence="1 2">
    <name type="scientific">Jaapia argillacea MUCL 33604</name>
    <dbReference type="NCBI Taxonomy" id="933084"/>
    <lineage>
        <taxon>Eukaryota</taxon>
        <taxon>Fungi</taxon>
        <taxon>Dikarya</taxon>
        <taxon>Basidiomycota</taxon>
        <taxon>Agaricomycotina</taxon>
        <taxon>Agaricomycetes</taxon>
        <taxon>Agaricomycetidae</taxon>
        <taxon>Jaapiales</taxon>
        <taxon>Jaapiaceae</taxon>
        <taxon>Jaapia</taxon>
    </lineage>
</organism>
<protein>
    <submittedName>
        <fullName evidence="1">Uncharacterized protein</fullName>
    </submittedName>
</protein>
<reference evidence="2" key="1">
    <citation type="journal article" date="2014" name="Proc. Natl. Acad. Sci. U.S.A.">
        <title>Extensive sampling of basidiomycete genomes demonstrates inadequacy of the white-rot/brown-rot paradigm for wood decay fungi.</title>
        <authorList>
            <person name="Riley R."/>
            <person name="Salamov A.A."/>
            <person name="Brown D.W."/>
            <person name="Nagy L.G."/>
            <person name="Floudas D."/>
            <person name="Held B.W."/>
            <person name="Levasseur A."/>
            <person name="Lombard V."/>
            <person name="Morin E."/>
            <person name="Otillar R."/>
            <person name="Lindquist E.A."/>
            <person name="Sun H."/>
            <person name="LaButti K.M."/>
            <person name="Schmutz J."/>
            <person name="Jabbour D."/>
            <person name="Luo H."/>
            <person name="Baker S.E."/>
            <person name="Pisabarro A.G."/>
            <person name="Walton J.D."/>
            <person name="Blanchette R.A."/>
            <person name="Henrissat B."/>
            <person name="Martin F."/>
            <person name="Cullen D."/>
            <person name="Hibbett D.S."/>
            <person name="Grigoriev I.V."/>
        </authorList>
    </citation>
    <scope>NUCLEOTIDE SEQUENCE [LARGE SCALE GENOMIC DNA]</scope>
    <source>
        <strain evidence="2">MUCL 33604</strain>
    </source>
</reference>
<name>A0A067QCZ9_9AGAM</name>
<dbReference type="HOGENOM" id="CLU_1713539_0_0_1"/>
<dbReference type="AlphaFoldDB" id="A0A067QCZ9"/>
<dbReference type="InParanoid" id="A0A067QCZ9"/>
<dbReference type="EMBL" id="KL197712">
    <property type="protein sequence ID" value="KDQ61387.1"/>
    <property type="molecule type" value="Genomic_DNA"/>
</dbReference>
<gene>
    <name evidence="1" type="ORF">JAAARDRAFT_203915</name>
</gene>
<keyword evidence="2" id="KW-1185">Reference proteome</keyword>